<keyword evidence="2" id="KW-1185">Reference proteome</keyword>
<evidence type="ECO:0000313" key="2">
    <source>
        <dbReference type="Proteomes" id="UP000006526"/>
    </source>
</evidence>
<proteinExistence type="predicted"/>
<dbReference type="EMBL" id="GU071097">
    <property type="protein sequence ID" value="ADO97987.1"/>
    <property type="molecule type" value="Genomic_DNA"/>
</dbReference>
<organism evidence="1 2">
    <name type="scientific">Synechococcus phage S-SSM5</name>
    <dbReference type="NCBI Taxonomy" id="445685"/>
    <lineage>
        <taxon>Viruses</taxon>
        <taxon>Duplodnaviria</taxon>
        <taxon>Heunggongvirae</taxon>
        <taxon>Uroviricota</taxon>
        <taxon>Caudoviricetes</taxon>
        <taxon>Pantevenvirales</taxon>
        <taxon>Kyanoviridae</taxon>
        <taxon>Glaucusvirus</taxon>
        <taxon>Glaucusvirus ssm5</taxon>
    </lineage>
</organism>
<sequence>MSPLITPLARLLTVVNPCENTRTHVQRVLTDMPIMPYNNTVRVQKHS</sequence>
<dbReference type="GeneID" id="10329282"/>
<evidence type="ECO:0000313" key="1">
    <source>
        <dbReference type="EMBL" id="ADO97987.1"/>
    </source>
</evidence>
<reference evidence="1 2" key="1">
    <citation type="journal article" date="2010" name="Environ. Microbiol.">
        <title>Genomic analysis of oceanic cyanobacterial myoviruses compared with T4-like myoviruses from diverse hosts and environments.</title>
        <authorList>
            <person name="Sullivan M.B."/>
            <person name="Huang K.H."/>
            <person name="Ignacio-Espinoza J.C."/>
            <person name="Berlin A.M."/>
            <person name="Kelly L."/>
            <person name="Weigele P.R."/>
            <person name="DeFrancesco A.S."/>
            <person name="Kern S.E."/>
            <person name="Thompson L.R."/>
            <person name="Young S."/>
            <person name="Yandava C."/>
            <person name="Fu R."/>
            <person name="Krastins B."/>
            <person name="Chase M."/>
            <person name="Sarracino D."/>
            <person name="Osburne M.S."/>
            <person name="Henn M.R."/>
            <person name="Chisholm S.W."/>
        </authorList>
    </citation>
    <scope>NUCLEOTIDE SEQUENCE [LARGE SCALE GENOMIC DNA]</scope>
    <source>
        <strain evidence="1">8102-12</strain>
    </source>
</reference>
<name>E3SKC3_9CAUD</name>
<dbReference type="Proteomes" id="UP000006526">
    <property type="component" value="Segment"/>
</dbReference>
<accession>E3SKC3</accession>
<dbReference type="KEGG" id="vg:10329282"/>
<dbReference type="RefSeq" id="YP_004324686.1">
    <property type="nucleotide sequence ID" value="NC_015289.1"/>
</dbReference>
<gene>
    <name evidence="1" type="ORF">SSSM5_083</name>
</gene>
<protein>
    <submittedName>
        <fullName evidence="1">Uncharacterized protein</fullName>
    </submittedName>
</protein>